<sequence>MGPIDLSMIAKVLTNNPNLTKLSLRLSEGAKGHKEFYDSIFAHPSLRSLQINFYFDTNDQVQEFIEMISTKNTKITDLGFREHDYRVKPALNIVALLKALSETGGNQVITHLRIGAWNAAIRSSLVKAMQAGSSALQRVTIKGPKDDPIADPKPKKTQKKKRQVVEDEDDEDEDYEEEVEEKEEKEVEEMVEEVGCIKKVSHELDTIMTTYQLTANASTTADNAGDKSSSSSPMITIKYEERLLDDEDEDDNEGQDEDEEKDEDEEDEEDEDEEDEEDKVEEMVEEVQ</sequence>
<feature type="region of interest" description="Disordered" evidence="1">
    <location>
        <begin position="219"/>
        <end position="288"/>
    </location>
</feature>
<accession>F4QD66</accession>
<feature type="region of interest" description="Disordered" evidence="1">
    <location>
        <begin position="137"/>
        <end position="188"/>
    </location>
</feature>
<feature type="compositionally biased region" description="Polar residues" evidence="1">
    <location>
        <begin position="219"/>
        <end position="234"/>
    </location>
</feature>
<gene>
    <name evidence="2" type="ORF">DFA_12313</name>
</gene>
<dbReference type="AlphaFoldDB" id="F4QD66"/>
<evidence type="ECO:0000313" key="3">
    <source>
        <dbReference type="Proteomes" id="UP000007797"/>
    </source>
</evidence>
<name>F4QD66_CACFS</name>
<feature type="compositionally biased region" description="Basic and acidic residues" evidence="1">
    <location>
        <begin position="143"/>
        <end position="154"/>
    </location>
</feature>
<feature type="compositionally biased region" description="Acidic residues" evidence="1">
    <location>
        <begin position="166"/>
        <end position="188"/>
    </location>
</feature>
<evidence type="ECO:0000256" key="1">
    <source>
        <dbReference type="SAM" id="MobiDB-lite"/>
    </source>
</evidence>
<keyword evidence="3" id="KW-1185">Reference proteome</keyword>
<dbReference type="EMBL" id="GL883029">
    <property type="protein sequence ID" value="EGG14537.1"/>
    <property type="molecule type" value="Genomic_DNA"/>
</dbReference>
<proteinExistence type="predicted"/>
<evidence type="ECO:0000313" key="2">
    <source>
        <dbReference type="EMBL" id="EGG14537.1"/>
    </source>
</evidence>
<dbReference type="SUPFAM" id="SSF52047">
    <property type="entry name" value="RNI-like"/>
    <property type="match status" value="1"/>
</dbReference>
<feature type="compositionally biased region" description="Acidic residues" evidence="1">
    <location>
        <begin position="243"/>
        <end position="288"/>
    </location>
</feature>
<protein>
    <submittedName>
        <fullName evidence="2">Uncharacterized protein</fullName>
    </submittedName>
</protein>
<dbReference type="KEGG" id="dfa:DFA_12313"/>
<dbReference type="Proteomes" id="UP000007797">
    <property type="component" value="Unassembled WGS sequence"/>
</dbReference>
<dbReference type="RefSeq" id="XP_004353977.1">
    <property type="nucleotide sequence ID" value="XM_004353925.1"/>
</dbReference>
<organism evidence="2 3">
    <name type="scientific">Cavenderia fasciculata</name>
    <name type="common">Slime mold</name>
    <name type="synonym">Dictyostelium fasciculatum</name>
    <dbReference type="NCBI Taxonomy" id="261658"/>
    <lineage>
        <taxon>Eukaryota</taxon>
        <taxon>Amoebozoa</taxon>
        <taxon>Evosea</taxon>
        <taxon>Eumycetozoa</taxon>
        <taxon>Dictyostelia</taxon>
        <taxon>Acytosteliales</taxon>
        <taxon>Cavenderiaceae</taxon>
        <taxon>Cavenderia</taxon>
    </lineage>
</organism>
<reference evidence="3" key="1">
    <citation type="journal article" date="2011" name="Genome Res.">
        <title>Phylogeny-wide analysis of social amoeba genomes highlights ancient origins for complex intercellular communication.</title>
        <authorList>
            <person name="Heidel A.J."/>
            <person name="Lawal H.M."/>
            <person name="Felder M."/>
            <person name="Schilde C."/>
            <person name="Helps N.R."/>
            <person name="Tunggal B."/>
            <person name="Rivero F."/>
            <person name="John U."/>
            <person name="Schleicher M."/>
            <person name="Eichinger L."/>
            <person name="Platzer M."/>
            <person name="Noegel A.A."/>
            <person name="Schaap P."/>
            <person name="Gloeckner G."/>
        </authorList>
    </citation>
    <scope>NUCLEOTIDE SEQUENCE [LARGE SCALE GENOMIC DNA]</scope>
    <source>
        <strain evidence="3">SH3</strain>
    </source>
</reference>
<dbReference type="GeneID" id="14865433"/>